<dbReference type="RefSeq" id="WP_156561796.1">
    <property type="nucleotide sequence ID" value="NZ_CACRTV010000057.1"/>
</dbReference>
<protein>
    <submittedName>
        <fullName evidence="1">Uncharacterized protein</fullName>
    </submittedName>
</protein>
<name>A0A6N3F7S5_9CLOT</name>
<dbReference type="AlphaFoldDB" id="A0A6N3F7S5"/>
<organism evidence="1">
    <name type="scientific">Clostridium paraputrificum</name>
    <dbReference type="NCBI Taxonomy" id="29363"/>
    <lineage>
        <taxon>Bacteria</taxon>
        <taxon>Bacillati</taxon>
        <taxon>Bacillota</taxon>
        <taxon>Clostridia</taxon>
        <taxon>Eubacteriales</taxon>
        <taxon>Clostridiaceae</taxon>
        <taxon>Clostridium</taxon>
    </lineage>
</organism>
<accession>A0A6N3F7S5</accession>
<proteinExistence type="predicted"/>
<evidence type="ECO:0000313" key="1">
    <source>
        <dbReference type="EMBL" id="VYU48144.1"/>
    </source>
</evidence>
<sequence>MVESNDAPITKSPGVPGNRALRFKDLHSLDIIDDKELVEIYCPDADVVRVYNLERFEFTRCDSDIYDKIKDRVVSFIKPRYSQDKNKPYLRISLV</sequence>
<reference evidence="1" key="1">
    <citation type="submission" date="2019-11" db="EMBL/GenBank/DDBJ databases">
        <authorList>
            <person name="Feng L."/>
        </authorList>
    </citation>
    <scope>NUCLEOTIDE SEQUENCE</scope>
    <source>
        <strain evidence="1">CParaputrificumLFYP93</strain>
    </source>
</reference>
<gene>
    <name evidence="1" type="ORF">CPLFYP93_02432</name>
</gene>
<dbReference type="EMBL" id="CACRTV010000057">
    <property type="protein sequence ID" value="VYU48144.1"/>
    <property type="molecule type" value="Genomic_DNA"/>
</dbReference>